<proteinExistence type="predicted"/>
<reference evidence="1" key="1">
    <citation type="submission" date="2020-05" db="EMBL/GenBank/DDBJ databases">
        <authorList>
            <person name="Rincon C."/>
            <person name="Sanders R I."/>
            <person name="Robbins C."/>
            <person name="Chaturvedi A."/>
        </authorList>
    </citation>
    <scope>NUCLEOTIDE SEQUENCE</scope>
    <source>
        <strain evidence="1">CHB12</strain>
    </source>
</reference>
<accession>A0A915ZSD8</accession>
<dbReference type="EMBL" id="CAGKOT010000055">
    <property type="protein sequence ID" value="CAB5386349.1"/>
    <property type="molecule type" value="Genomic_DNA"/>
</dbReference>
<evidence type="ECO:0000313" key="2">
    <source>
        <dbReference type="Proteomes" id="UP000684084"/>
    </source>
</evidence>
<gene>
    <name evidence="1" type="ORF">CHRIB12_LOCUS19684</name>
</gene>
<comment type="caution">
    <text evidence="1">The sequence shown here is derived from an EMBL/GenBank/DDBJ whole genome shotgun (WGS) entry which is preliminary data.</text>
</comment>
<dbReference type="Proteomes" id="UP000684084">
    <property type="component" value="Unassembled WGS sequence"/>
</dbReference>
<dbReference type="OrthoDB" id="2419924at2759"/>
<name>A0A915ZSD8_9GLOM</name>
<protein>
    <submittedName>
        <fullName evidence="1">Uncharacterized protein</fullName>
    </submittedName>
</protein>
<dbReference type="AlphaFoldDB" id="A0A915ZSD8"/>
<organism evidence="1 2">
    <name type="scientific">Rhizophagus irregularis</name>
    <dbReference type="NCBI Taxonomy" id="588596"/>
    <lineage>
        <taxon>Eukaryota</taxon>
        <taxon>Fungi</taxon>
        <taxon>Fungi incertae sedis</taxon>
        <taxon>Mucoromycota</taxon>
        <taxon>Glomeromycotina</taxon>
        <taxon>Glomeromycetes</taxon>
        <taxon>Glomerales</taxon>
        <taxon>Glomeraceae</taxon>
        <taxon>Rhizophagus</taxon>
    </lineage>
</organism>
<evidence type="ECO:0000313" key="1">
    <source>
        <dbReference type="EMBL" id="CAB5386349.1"/>
    </source>
</evidence>
<sequence length="86" mass="10095">MSQNQDHLYKDLSKISEKTKNNSYVHVSETKLIHNRQSKRKRNSYTDIVTSKLLKKPSLVTPVTPRTYPNFDHVVDILHNLYLLKS</sequence>